<dbReference type="AlphaFoldDB" id="A0AAD2PY18"/>
<comment type="caution">
    <text evidence="1">The sequence shown here is derived from an EMBL/GenBank/DDBJ whole genome shotgun (WGS) entry which is preliminary data.</text>
</comment>
<accession>A0AAD2PY18</accession>
<dbReference type="Proteomes" id="UP001295423">
    <property type="component" value="Unassembled WGS sequence"/>
</dbReference>
<organism evidence="1 2">
    <name type="scientific">Cylindrotheca closterium</name>
    <dbReference type="NCBI Taxonomy" id="2856"/>
    <lineage>
        <taxon>Eukaryota</taxon>
        <taxon>Sar</taxon>
        <taxon>Stramenopiles</taxon>
        <taxon>Ochrophyta</taxon>
        <taxon>Bacillariophyta</taxon>
        <taxon>Bacillariophyceae</taxon>
        <taxon>Bacillariophycidae</taxon>
        <taxon>Bacillariales</taxon>
        <taxon>Bacillariaceae</taxon>
        <taxon>Cylindrotheca</taxon>
    </lineage>
</organism>
<evidence type="ECO:0000313" key="2">
    <source>
        <dbReference type="Proteomes" id="UP001295423"/>
    </source>
</evidence>
<dbReference type="EMBL" id="CAKOGP040002424">
    <property type="protein sequence ID" value="CAJ1969636.1"/>
    <property type="molecule type" value="Genomic_DNA"/>
</dbReference>
<gene>
    <name evidence="1" type="ORF">CYCCA115_LOCUS23811</name>
</gene>
<evidence type="ECO:0000313" key="1">
    <source>
        <dbReference type="EMBL" id="CAJ1969636.1"/>
    </source>
</evidence>
<reference evidence="1" key="1">
    <citation type="submission" date="2023-08" db="EMBL/GenBank/DDBJ databases">
        <authorList>
            <person name="Audoor S."/>
            <person name="Bilcke G."/>
        </authorList>
    </citation>
    <scope>NUCLEOTIDE SEQUENCE</scope>
</reference>
<proteinExistence type="predicted"/>
<name>A0AAD2PY18_9STRA</name>
<sequence length="200" mass="22879">MSTKLQKEDLNWKTEQEIGSLAFNEKISKLLEDVEERGATLFSFCRDPVLRFLSSLGQLLSMPQRHRKLAPCHLHRRSARKLVSCVLDKMTDGGDYRNYLDPHFMPQVYELYSAVQGKSEIGIQLFALSSLDQLQRSCSIHEGSSNPSRYRVAQHVTGFSKLSVRSLTPHLIDRICQVYVMDVLFLQSLGELESTICRRS</sequence>
<keyword evidence="2" id="KW-1185">Reference proteome</keyword>
<protein>
    <submittedName>
        <fullName evidence="1">Uncharacterized protein</fullName>
    </submittedName>
</protein>